<dbReference type="Pfam" id="PF19088">
    <property type="entry name" value="TUTase"/>
    <property type="match status" value="1"/>
</dbReference>
<dbReference type="InterPro" id="IPR054708">
    <property type="entry name" value="MTPAP-like_central"/>
</dbReference>
<dbReference type="Gene3D" id="1.10.1410.10">
    <property type="match status" value="2"/>
</dbReference>
<feature type="compositionally biased region" description="Basic and acidic residues" evidence="7">
    <location>
        <begin position="26"/>
        <end position="48"/>
    </location>
</feature>
<evidence type="ECO:0000313" key="10">
    <source>
        <dbReference type="Proteomes" id="UP000472270"/>
    </source>
</evidence>
<feature type="domain" description="CCHC-type" evidence="8">
    <location>
        <begin position="1031"/>
        <end position="1046"/>
    </location>
</feature>
<feature type="compositionally biased region" description="Polar residues" evidence="7">
    <location>
        <begin position="587"/>
        <end position="601"/>
    </location>
</feature>
<accession>A0A673N256</accession>
<sequence length="1374" mass="154461">MEDPKSPVKVVKPSRSSGGKASSSKPQRESAKVPSRSKDAVPRVKEEIQGGPSTGRTCTGSPQEPGKGKARRLTGRTNSGERGKGKPQSSEGRQQSQENKTPVRNSGPVKDGGAAPLEISTHDNTITTAKDSITGEKIHSDNLIRSGQFEIDRCLGAEVVEVGNLTSDQQLGLKQAEERLQRDYIHRLLKPSPEYPDFQYLCKLCSVHVENIQGAHKHIKEKRHKKNIMEKQEENELRALPAPSPAQLRALDSVVLEAAETHGISEEDFALRQAVVLRMEGIICKQLTACSLRLYGSCLTRFAFKTSDVNIDVSYPSTMTQPDVLIQVLEILKNSVEFAEVESDFHAKVPVVFCRDVASGLMCKVSAGNDVACLTTNHLAALARLEPRLVPLVLAFRHWANLCHIDCQAEGGIPSYSLSVMVIFFLQQRAKPILPVYLGRWTRLTLKQPVSASLGQLWLELLCFYTLEFALEEHIISIRLKELLPRELKNWPRRRLAIEDPFALKRNVARSLNSQMVFEYIQERFRTAYKYFACPQSRNGANASRSLLRKKPRRSHMDERDMEEEESLRAGFTELLVSDAGMDTRSESVSQEPSTAESASALNGLLMDSEEDEEEDKDREMERQNSIAPEDMHYIFDRMIFTGGKPPTVVCSICKRDGHLKDECPEDFKKIELKPLPPMTELFREILDGLCMLCYRELSPSLIEQQKREQILGSLERFIRKEYNDKAQLCLFGSSKNGFGFRDSDLDICMTLEGHDTAEKLNCKEIIEGLAKVLKKHTGLRNILPITTAKVPIVKFEHRQSGLEGDISLYNTLAQHNTRMLATYAAIDPRVQYLGYTMKVFAKRCDIGDASRGSLSSYAYILMVLYFLQQRQPPVIPVLQEIFVGNTVPQRMVDGWNAFFFDDLNELRRHLPELHQNKETVGELWLGLLRFYTEEFDFKECVISIRQRKRLTTFEKQWTSKCIAIEDPFDLNHNLGAGVSRKMTNFIMKAFINGRKLFGTPFYPQLGTEADYFFDSKVLTDGELAPNDRCCRICGKIGHYMKDCPKRRRMKRKENEREEEIREEDREPRERRCFQCGDMGHVRRDCPDYKHLRQRAAPGPGTAQNLIQSFLLSADLFINDRAGRTRQLSECPSPYSQASVSPQNSKPSSASSTSKPSQPQPQVPQVQLPIFSFPHSHPGQYHTGLSALGLLPAHPQQPPLTSASWPIHGPLIQGSGASAASGHPSSPVSPAPMNLNDPSIIFAQPSTGRAAGGVGGGPARERGHPWHNHHLNPGPLVRNGTFGGVSQGSRSWDHSSAAPYSLSPSFMPYRLPPYLQQPNKPFISQGTSWCFALKFTETETAESASCLLSLFHKSAICFYCECNRQLDSYLYEQK</sequence>
<feature type="compositionally biased region" description="Acidic residues" evidence="7">
    <location>
        <begin position="608"/>
        <end position="617"/>
    </location>
</feature>
<dbReference type="Gene3D" id="3.30.460.10">
    <property type="entry name" value="Beta Polymerase, domain 2"/>
    <property type="match status" value="2"/>
</dbReference>
<organism evidence="9 10">
    <name type="scientific">Sinocyclocheilus rhinocerous</name>
    <dbReference type="NCBI Taxonomy" id="307959"/>
    <lineage>
        <taxon>Eukaryota</taxon>
        <taxon>Metazoa</taxon>
        <taxon>Chordata</taxon>
        <taxon>Craniata</taxon>
        <taxon>Vertebrata</taxon>
        <taxon>Euteleostomi</taxon>
        <taxon>Actinopterygii</taxon>
        <taxon>Neopterygii</taxon>
        <taxon>Teleostei</taxon>
        <taxon>Ostariophysi</taxon>
        <taxon>Cypriniformes</taxon>
        <taxon>Cyprinidae</taxon>
        <taxon>Cyprininae</taxon>
        <taxon>Sinocyclocheilus</taxon>
    </lineage>
</organism>
<dbReference type="Proteomes" id="UP000472270">
    <property type="component" value="Unassembled WGS sequence"/>
</dbReference>
<dbReference type="Pfam" id="PF03828">
    <property type="entry name" value="PAP_assoc"/>
    <property type="match status" value="2"/>
</dbReference>
<feature type="region of interest" description="Disordered" evidence="7">
    <location>
        <begin position="1127"/>
        <end position="1163"/>
    </location>
</feature>
<evidence type="ECO:0000256" key="1">
    <source>
        <dbReference type="ARBA" id="ARBA00001936"/>
    </source>
</evidence>
<gene>
    <name evidence="9" type="primary">tut4</name>
</gene>
<comment type="cofactor">
    <cofactor evidence="2">
        <name>Mg(2+)</name>
        <dbReference type="ChEBI" id="CHEBI:18420"/>
    </cofactor>
</comment>
<evidence type="ECO:0000259" key="8">
    <source>
        <dbReference type="PROSITE" id="PS50158"/>
    </source>
</evidence>
<proteinExistence type="predicted"/>
<dbReference type="PANTHER" id="PTHR12271">
    <property type="entry name" value="POLY A POLYMERASE CID PAP -RELATED"/>
    <property type="match status" value="1"/>
</dbReference>
<evidence type="ECO:0000256" key="2">
    <source>
        <dbReference type="ARBA" id="ARBA00001946"/>
    </source>
</evidence>
<feature type="compositionally biased region" description="Basic and acidic residues" evidence="7">
    <location>
        <begin position="1053"/>
        <end position="1069"/>
    </location>
</feature>
<keyword evidence="5" id="KW-0460">Magnesium</keyword>
<keyword evidence="3" id="KW-0808">Transferase</keyword>
<evidence type="ECO:0000256" key="4">
    <source>
        <dbReference type="ARBA" id="ARBA00022723"/>
    </source>
</evidence>
<dbReference type="GO" id="GO:0008270">
    <property type="term" value="F:zinc ion binding"/>
    <property type="evidence" value="ECO:0007669"/>
    <property type="project" value="UniProtKB-KW"/>
</dbReference>
<evidence type="ECO:0000256" key="3">
    <source>
        <dbReference type="ARBA" id="ARBA00022679"/>
    </source>
</evidence>
<dbReference type="InterPro" id="IPR045100">
    <property type="entry name" value="TUT4/7_NTP_transf"/>
</dbReference>
<dbReference type="Pfam" id="PF22600">
    <property type="entry name" value="MTPAP-like_central"/>
    <property type="match status" value="1"/>
</dbReference>
<dbReference type="Ensembl" id="ENSSRHT00000099914.1">
    <property type="protein sequence ID" value="ENSSRHP00000097273.1"/>
    <property type="gene ID" value="ENSSRHG00000047518.1"/>
</dbReference>
<feature type="domain" description="CCHC-type" evidence="8">
    <location>
        <begin position="1071"/>
        <end position="1088"/>
    </location>
</feature>
<feature type="region of interest" description="Disordered" evidence="7">
    <location>
        <begin position="1"/>
        <end position="128"/>
    </location>
</feature>
<dbReference type="SUPFAM" id="SSF81301">
    <property type="entry name" value="Nucleotidyltransferase"/>
    <property type="match status" value="2"/>
</dbReference>
<dbReference type="SMART" id="SM00343">
    <property type="entry name" value="ZnF_C2HC"/>
    <property type="match status" value="3"/>
</dbReference>
<reference evidence="9" key="1">
    <citation type="submission" date="2025-08" db="UniProtKB">
        <authorList>
            <consortium name="Ensembl"/>
        </authorList>
    </citation>
    <scope>IDENTIFICATION</scope>
</reference>
<dbReference type="FunFam" id="1.10.1410.10:FF:000002">
    <property type="entry name" value="terminal uridylyltransferase 4 isoform X1"/>
    <property type="match status" value="1"/>
</dbReference>
<keyword evidence="10" id="KW-1185">Reference proteome</keyword>
<dbReference type="PROSITE" id="PS50158">
    <property type="entry name" value="ZF_CCHC"/>
    <property type="match status" value="2"/>
</dbReference>
<feature type="compositionally biased region" description="Polar residues" evidence="7">
    <location>
        <begin position="1127"/>
        <end position="1138"/>
    </location>
</feature>
<dbReference type="InterPro" id="IPR001878">
    <property type="entry name" value="Znf_CCHC"/>
</dbReference>
<feature type="region of interest" description="Disordered" evidence="7">
    <location>
        <begin position="582"/>
        <end position="627"/>
    </location>
</feature>
<feature type="region of interest" description="Disordered" evidence="7">
    <location>
        <begin position="1047"/>
        <end position="1069"/>
    </location>
</feature>
<dbReference type="PANTHER" id="PTHR12271:SF49">
    <property type="entry name" value="TERMINAL URIDYLYLTRANSFERASE 4"/>
    <property type="match status" value="1"/>
</dbReference>
<evidence type="ECO:0000256" key="7">
    <source>
        <dbReference type="SAM" id="MobiDB-lite"/>
    </source>
</evidence>
<keyword evidence="6" id="KW-0863">Zinc-finger</keyword>
<evidence type="ECO:0000313" key="9">
    <source>
        <dbReference type="Ensembl" id="ENSSRHP00000097273.1"/>
    </source>
</evidence>
<dbReference type="Pfam" id="PF00098">
    <property type="entry name" value="zf-CCHC"/>
    <property type="match status" value="2"/>
</dbReference>
<dbReference type="SUPFAM" id="SSF57756">
    <property type="entry name" value="Retrovirus zinc finger-like domains"/>
    <property type="match status" value="1"/>
</dbReference>
<dbReference type="Gene3D" id="4.10.60.10">
    <property type="entry name" value="Zinc finger, CCHC-type"/>
    <property type="match status" value="1"/>
</dbReference>
<dbReference type="CDD" id="cd05402">
    <property type="entry name" value="NT_PAP_TUTase"/>
    <property type="match status" value="2"/>
</dbReference>
<feature type="region of interest" description="Disordered" evidence="7">
    <location>
        <begin position="543"/>
        <end position="568"/>
    </location>
</feature>
<name>A0A673N256_9TELE</name>
<dbReference type="GO" id="GO:0050265">
    <property type="term" value="F:RNA uridylyltransferase activity"/>
    <property type="evidence" value="ECO:0007669"/>
    <property type="project" value="TreeGrafter"/>
</dbReference>
<dbReference type="SUPFAM" id="SSF81631">
    <property type="entry name" value="PAP/OAS1 substrate-binding domain"/>
    <property type="match status" value="2"/>
</dbReference>
<feature type="compositionally biased region" description="Polar residues" evidence="7">
    <location>
        <begin position="87"/>
        <end position="104"/>
    </location>
</feature>
<feature type="compositionally biased region" description="Low complexity" evidence="7">
    <location>
        <begin position="7"/>
        <end position="25"/>
    </location>
</feature>
<protein>
    <recommendedName>
        <fullName evidence="8">CCHC-type domain-containing protein</fullName>
    </recommendedName>
</protein>
<dbReference type="GO" id="GO:0003676">
    <property type="term" value="F:nucleic acid binding"/>
    <property type="evidence" value="ECO:0007669"/>
    <property type="project" value="InterPro"/>
</dbReference>
<dbReference type="InterPro" id="IPR036875">
    <property type="entry name" value="Znf_CCHC_sf"/>
</dbReference>
<reference evidence="9" key="2">
    <citation type="submission" date="2025-09" db="UniProtKB">
        <authorList>
            <consortium name="Ensembl"/>
        </authorList>
    </citation>
    <scope>IDENTIFICATION</scope>
</reference>
<keyword evidence="6" id="KW-0862">Zinc</keyword>
<dbReference type="InterPro" id="IPR002058">
    <property type="entry name" value="PAP_assoc"/>
</dbReference>
<comment type="cofactor">
    <cofactor evidence="1">
        <name>Mn(2+)</name>
        <dbReference type="ChEBI" id="CHEBI:29035"/>
    </cofactor>
</comment>
<dbReference type="GO" id="GO:0031123">
    <property type="term" value="P:RNA 3'-end processing"/>
    <property type="evidence" value="ECO:0007669"/>
    <property type="project" value="TreeGrafter"/>
</dbReference>
<dbReference type="FunFam" id="3.30.460.10:FF:000005">
    <property type="entry name" value="terminal uridylyltransferase 4 isoform X1"/>
    <property type="match status" value="1"/>
</dbReference>
<dbReference type="InterPro" id="IPR043519">
    <property type="entry name" value="NT_sf"/>
</dbReference>
<keyword evidence="4" id="KW-0479">Metal-binding</keyword>
<evidence type="ECO:0000256" key="6">
    <source>
        <dbReference type="PROSITE-ProRule" id="PRU00047"/>
    </source>
</evidence>
<feature type="compositionally biased region" description="Low complexity" evidence="7">
    <location>
        <begin position="1139"/>
        <end position="1157"/>
    </location>
</feature>
<evidence type="ECO:0000256" key="5">
    <source>
        <dbReference type="ARBA" id="ARBA00022842"/>
    </source>
</evidence>